<comment type="subcellular location">
    <subcellularLocation>
        <location evidence="1 9">Cell membrane</location>
        <topology evidence="1 9">Multi-pass membrane protein</topology>
    </subcellularLocation>
</comment>
<dbReference type="InterPro" id="IPR055344">
    <property type="entry name" value="SecD_SecF_C_bact"/>
</dbReference>
<dbReference type="GO" id="GO:0065002">
    <property type="term" value="P:intracellular protein transmembrane transport"/>
    <property type="evidence" value="ECO:0007669"/>
    <property type="project" value="UniProtKB-UniRule"/>
</dbReference>
<feature type="transmembrane region" description="Helical" evidence="9">
    <location>
        <begin position="140"/>
        <end position="157"/>
    </location>
</feature>
<feature type="transmembrane region" description="Helical" evidence="9">
    <location>
        <begin position="233"/>
        <end position="261"/>
    </location>
</feature>
<organism evidence="11 12">
    <name type="scientific">Eiseniibacteriota bacterium</name>
    <dbReference type="NCBI Taxonomy" id="2212470"/>
    <lineage>
        <taxon>Bacteria</taxon>
        <taxon>Candidatus Eiseniibacteriota</taxon>
    </lineage>
</organism>
<feature type="domain" description="Protein export membrane protein SecD/SecF C-terminal" evidence="10">
    <location>
        <begin position="116"/>
        <end position="292"/>
    </location>
</feature>
<reference evidence="11" key="1">
    <citation type="submission" date="2020-07" db="EMBL/GenBank/DDBJ databases">
        <title>Huge and variable diversity of episymbiotic CPR bacteria and DPANN archaea in groundwater ecosystems.</title>
        <authorList>
            <person name="He C.Y."/>
            <person name="Keren R."/>
            <person name="Whittaker M."/>
            <person name="Farag I.F."/>
            <person name="Doudna J."/>
            <person name="Cate J.H.D."/>
            <person name="Banfield J.F."/>
        </authorList>
    </citation>
    <scope>NUCLEOTIDE SEQUENCE</scope>
    <source>
        <strain evidence="11">NC_groundwater_1813_Pr3_B-0.1um_71_17</strain>
    </source>
</reference>
<dbReference type="InterPro" id="IPR022646">
    <property type="entry name" value="SecD/SecF_CS"/>
</dbReference>
<dbReference type="NCBIfam" id="TIGR00916">
    <property type="entry name" value="2A0604s01"/>
    <property type="match status" value="1"/>
</dbReference>
<proteinExistence type="inferred from homology"/>
<evidence type="ECO:0000313" key="12">
    <source>
        <dbReference type="Proteomes" id="UP000696931"/>
    </source>
</evidence>
<keyword evidence="4 9" id="KW-0812">Transmembrane</keyword>
<evidence type="ECO:0000256" key="7">
    <source>
        <dbReference type="ARBA" id="ARBA00023010"/>
    </source>
</evidence>
<dbReference type="GO" id="GO:0015450">
    <property type="term" value="F:protein-transporting ATPase activity"/>
    <property type="evidence" value="ECO:0007669"/>
    <property type="project" value="InterPro"/>
</dbReference>
<dbReference type="GO" id="GO:0005886">
    <property type="term" value="C:plasma membrane"/>
    <property type="evidence" value="ECO:0007669"/>
    <property type="project" value="UniProtKB-SubCell"/>
</dbReference>
<dbReference type="InterPro" id="IPR022813">
    <property type="entry name" value="SecD/SecF_arch_bac"/>
</dbReference>
<evidence type="ECO:0000313" key="11">
    <source>
        <dbReference type="EMBL" id="MBI5169363.1"/>
    </source>
</evidence>
<comment type="similarity">
    <text evidence="9">Belongs to the SecD/SecF family. SecF subfamily.</text>
</comment>
<dbReference type="PANTHER" id="PTHR30081">
    <property type="entry name" value="PROTEIN-EXPORT MEMBRANE PROTEIN SEC"/>
    <property type="match status" value="1"/>
</dbReference>
<accession>A0A933W2Y9</accession>
<comment type="caution">
    <text evidence="11">The sequence shown here is derived from an EMBL/GenBank/DDBJ whole genome shotgun (WGS) entry which is preliminary data.</text>
</comment>
<feature type="transmembrane region" description="Helical" evidence="9">
    <location>
        <begin position="164"/>
        <end position="184"/>
    </location>
</feature>
<dbReference type="PRINTS" id="PR01755">
    <property type="entry name" value="SECFTRNLCASE"/>
</dbReference>
<evidence type="ECO:0000259" key="10">
    <source>
        <dbReference type="Pfam" id="PF02355"/>
    </source>
</evidence>
<evidence type="ECO:0000256" key="4">
    <source>
        <dbReference type="ARBA" id="ARBA00022692"/>
    </source>
</evidence>
<dbReference type="Pfam" id="PF07549">
    <property type="entry name" value="Sec_GG"/>
    <property type="match status" value="1"/>
</dbReference>
<feature type="transmembrane region" description="Helical" evidence="9">
    <location>
        <begin position="267"/>
        <end position="291"/>
    </location>
</feature>
<keyword evidence="3 9" id="KW-1003">Cell membrane</keyword>
<name>A0A933W2Y9_UNCEI</name>
<evidence type="ECO:0000256" key="9">
    <source>
        <dbReference type="HAMAP-Rule" id="MF_01464"/>
    </source>
</evidence>
<dbReference type="AlphaFoldDB" id="A0A933W2Y9"/>
<dbReference type="Pfam" id="PF02355">
    <property type="entry name" value="SecD_SecF_C"/>
    <property type="match status" value="1"/>
</dbReference>
<feature type="transmembrane region" description="Helical" evidence="9">
    <location>
        <begin position="190"/>
        <end position="212"/>
    </location>
</feature>
<dbReference type="PANTHER" id="PTHR30081:SF8">
    <property type="entry name" value="PROTEIN TRANSLOCASE SUBUNIT SECF"/>
    <property type="match status" value="1"/>
</dbReference>
<dbReference type="GO" id="GO:0043952">
    <property type="term" value="P:protein transport by the Sec complex"/>
    <property type="evidence" value="ECO:0007669"/>
    <property type="project" value="UniProtKB-UniRule"/>
</dbReference>
<dbReference type="InterPro" id="IPR005665">
    <property type="entry name" value="SecF_bac"/>
</dbReference>
<gene>
    <name evidence="9 11" type="primary">secF</name>
    <name evidence="11" type="ORF">HZA61_07745</name>
</gene>
<dbReference type="Gene3D" id="3.30.70.2040">
    <property type="match status" value="1"/>
</dbReference>
<dbReference type="GO" id="GO:0006605">
    <property type="term" value="P:protein targeting"/>
    <property type="evidence" value="ECO:0007669"/>
    <property type="project" value="UniProtKB-UniRule"/>
</dbReference>
<sequence length="306" mass="33390">MLQILHDTNIPFMKHRKLAYAFSGLIILVTLFLLFTKGPRYSVDFTGGTLIQIRTAPAAHADDVRAALDGGGFKGAEIQQMTGESKDEFLIRVQNGDSDAKHISERISTAISGKVAGTSVEVRRIETVGPKVGGELRSKAVWAILSSLGVILLYVGIRYEFKFALGGVVALLHDVLVTLGFLMFTGREVSLTVVAALLTIAGYSINDTIVVFDRIRERNKALRKETHSRVMDIAVNETLSRTVITAFTVFLASLALFLWGGEVLRDFSFAMLVGIVFGTYSSVYVASALALDTWIALDRRKGAQAE</sequence>
<comment type="subunit">
    <text evidence="9">Forms a complex with SecD. Part of the essential Sec protein translocation apparatus which comprises SecA, SecYEG and auxiliary proteins SecDF. Other proteins may also be involved.</text>
</comment>
<evidence type="ECO:0000256" key="2">
    <source>
        <dbReference type="ARBA" id="ARBA00022448"/>
    </source>
</evidence>
<feature type="transmembrane region" description="Helical" evidence="9">
    <location>
        <begin position="18"/>
        <end position="35"/>
    </location>
</feature>
<keyword evidence="8 9" id="KW-0472">Membrane</keyword>
<keyword evidence="7 9" id="KW-0811">Translocation</keyword>
<dbReference type="Proteomes" id="UP000696931">
    <property type="component" value="Unassembled WGS sequence"/>
</dbReference>
<evidence type="ECO:0000256" key="3">
    <source>
        <dbReference type="ARBA" id="ARBA00022475"/>
    </source>
</evidence>
<dbReference type="SUPFAM" id="SSF82866">
    <property type="entry name" value="Multidrug efflux transporter AcrB transmembrane domain"/>
    <property type="match status" value="1"/>
</dbReference>
<evidence type="ECO:0000256" key="5">
    <source>
        <dbReference type="ARBA" id="ARBA00022927"/>
    </source>
</evidence>
<dbReference type="InterPro" id="IPR048634">
    <property type="entry name" value="SecD_SecF_C"/>
</dbReference>
<dbReference type="Gene3D" id="1.20.1640.10">
    <property type="entry name" value="Multidrug efflux transporter AcrB transmembrane domain"/>
    <property type="match status" value="1"/>
</dbReference>
<evidence type="ECO:0000256" key="6">
    <source>
        <dbReference type="ARBA" id="ARBA00022989"/>
    </source>
</evidence>
<keyword evidence="2 9" id="KW-0813">Transport</keyword>
<protein>
    <recommendedName>
        <fullName evidence="9">Protein-export membrane protein SecF</fullName>
    </recommendedName>
</protein>
<evidence type="ECO:0000256" key="8">
    <source>
        <dbReference type="ARBA" id="ARBA00023136"/>
    </source>
</evidence>
<keyword evidence="6 9" id="KW-1133">Transmembrane helix</keyword>
<dbReference type="InterPro" id="IPR022645">
    <property type="entry name" value="SecD/SecF_bac"/>
</dbReference>
<dbReference type="HAMAP" id="MF_01464_B">
    <property type="entry name" value="SecF_B"/>
    <property type="match status" value="1"/>
</dbReference>
<keyword evidence="5 9" id="KW-0653">Protein transport</keyword>
<dbReference type="EMBL" id="JACRIW010000049">
    <property type="protein sequence ID" value="MBI5169363.1"/>
    <property type="molecule type" value="Genomic_DNA"/>
</dbReference>
<evidence type="ECO:0000256" key="1">
    <source>
        <dbReference type="ARBA" id="ARBA00004651"/>
    </source>
</evidence>
<comment type="function">
    <text evidence="9">Part of the Sec protein translocase complex. Interacts with the SecYEG preprotein conducting channel. SecDF uses the proton motive force (PMF) to complete protein translocation after the ATP-dependent function of SecA.</text>
</comment>
<dbReference type="NCBIfam" id="TIGR00966">
    <property type="entry name" value="transloc_SecF"/>
    <property type="match status" value="1"/>
</dbReference>